<keyword evidence="2" id="KW-1185">Reference proteome</keyword>
<dbReference type="RefSeq" id="WP_147082342.1">
    <property type="nucleotide sequence ID" value="NZ_VOQR01000001.1"/>
</dbReference>
<evidence type="ECO:0000313" key="1">
    <source>
        <dbReference type="EMBL" id="TXC71243.1"/>
    </source>
</evidence>
<dbReference type="EMBL" id="VOQR01000001">
    <property type="protein sequence ID" value="TXC71243.1"/>
    <property type="molecule type" value="Genomic_DNA"/>
</dbReference>
<gene>
    <name evidence="1" type="ORF">FSB78_10005</name>
</gene>
<protein>
    <submittedName>
        <fullName evidence="1">Uncharacterized protein</fullName>
    </submittedName>
</protein>
<evidence type="ECO:0000313" key="2">
    <source>
        <dbReference type="Proteomes" id="UP000321250"/>
    </source>
</evidence>
<comment type="caution">
    <text evidence="1">The sequence shown here is derived from an EMBL/GenBank/DDBJ whole genome shotgun (WGS) entry which is preliminary data.</text>
</comment>
<dbReference type="AlphaFoldDB" id="A0A5C6UEP1"/>
<dbReference type="Proteomes" id="UP000321250">
    <property type="component" value="Unassembled WGS sequence"/>
</dbReference>
<proteinExistence type="predicted"/>
<reference evidence="1 2" key="1">
    <citation type="journal article" date="2013" name="Antonie Van Leeuwenhoek">
        <title>Sphingomonas ginsenosidivorax sp. nov., with the ability to transform ginsenosides.</title>
        <authorList>
            <person name="Jin X.F."/>
            <person name="Kim J.K."/>
            <person name="Liu Q.M."/>
            <person name="Kang M.S."/>
            <person name="He D."/>
            <person name="Jin F.X."/>
            <person name="Kim S.C."/>
            <person name="Im W.T."/>
        </authorList>
    </citation>
    <scope>NUCLEOTIDE SEQUENCE [LARGE SCALE GENOMIC DNA]</scope>
    <source>
        <strain evidence="1 2">KHI67</strain>
    </source>
</reference>
<organism evidence="1 2">
    <name type="scientific">Sphingomonas ginsenosidivorax</name>
    <dbReference type="NCBI Taxonomy" id="862135"/>
    <lineage>
        <taxon>Bacteria</taxon>
        <taxon>Pseudomonadati</taxon>
        <taxon>Pseudomonadota</taxon>
        <taxon>Alphaproteobacteria</taxon>
        <taxon>Sphingomonadales</taxon>
        <taxon>Sphingomonadaceae</taxon>
        <taxon>Sphingomonas</taxon>
    </lineage>
</organism>
<sequence length="77" mass="8444">MTFGQTLRAVWEEIAPDFSYGYDRSGLERWDGKGEGPCRHIGFEGFGLSFSLFFGRMPPKQVDLAAPAGTRETGAAV</sequence>
<accession>A0A5C6UEP1</accession>
<name>A0A5C6UEP1_9SPHN</name>